<protein>
    <submittedName>
        <fullName evidence="1">Uncharacterized protein</fullName>
    </submittedName>
</protein>
<dbReference type="EMBL" id="GBXM01021774">
    <property type="protein sequence ID" value="JAH86803.1"/>
    <property type="molecule type" value="Transcribed_RNA"/>
</dbReference>
<evidence type="ECO:0000313" key="1">
    <source>
        <dbReference type="EMBL" id="JAH86803.1"/>
    </source>
</evidence>
<proteinExistence type="predicted"/>
<reference evidence="1" key="2">
    <citation type="journal article" date="2015" name="Fish Shellfish Immunol.">
        <title>Early steps in the European eel (Anguilla anguilla)-Vibrio vulnificus interaction in the gills: Role of the RtxA13 toxin.</title>
        <authorList>
            <person name="Callol A."/>
            <person name="Pajuelo D."/>
            <person name="Ebbesson L."/>
            <person name="Teles M."/>
            <person name="MacKenzie S."/>
            <person name="Amaro C."/>
        </authorList>
    </citation>
    <scope>NUCLEOTIDE SEQUENCE</scope>
</reference>
<dbReference type="AlphaFoldDB" id="A0A0E9WBF5"/>
<sequence length="27" mass="3129">MNSQLIFTSHTLTLYSAYFSNISYIRG</sequence>
<reference evidence="1" key="1">
    <citation type="submission" date="2014-11" db="EMBL/GenBank/DDBJ databases">
        <authorList>
            <person name="Amaro Gonzalez C."/>
        </authorList>
    </citation>
    <scope>NUCLEOTIDE SEQUENCE</scope>
</reference>
<name>A0A0E9WBF5_ANGAN</name>
<accession>A0A0E9WBF5</accession>
<organism evidence="1">
    <name type="scientific">Anguilla anguilla</name>
    <name type="common">European freshwater eel</name>
    <name type="synonym">Muraena anguilla</name>
    <dbReference type="NCBI Taxonomy" id="7936"/>
    <lineage>
        <taxon>Eukaryota</taxon>
        <taxon>Metazoa</taxon>
        <taxon>Chordata</taxon>
        <taxon>Craniata</taxon>
        <taxon>Vertebrata</taxon>
        <taxon>Euteleostomi</taxon>
        <taxon>Actinopterygii</taxon>
        <taxon>Neopterygii</taxon>
        <taxon>Teleostei</taxon>
        <taxon>Anguilliformes</taxon>
        <taxon>Anguillidae</taxon>
        <taxon>Anguilla</taxon>
    </lineage>
</organism>